<dbReference type="Proteomes" id="UP000198553">
    <property type="component" value="Unassembled WGS sequence"/>
</dbReference>
<evidence type="ECO:0000256" key="3">
    <source>
        <dbReference type="ARBA" id="ARBA00022692"/>
    </source>
</evidence>
<feature type="transmembrane region" description="Helical" evidence="6">
    <location>
        <begin position="154"/>
        <end position="177"/>
    </location>
</feature>
<reference evidence="9" key="1">
    <citation type="submission" date="2016-10" db="EMBL/GenBank/DDBJ databases">
        <authorList>
            <person name="Varghese N."/>
            <person name="Submissions S."/>
        </authorList>
    </citation>
    <scope>NUCLEOTIDE SEQUENCE [LARGE SCALE GENOMIC DNA]</scope>
    <source>
        <strain evidence="9">B48,IBRC-M 10115,DSM 25386,CECT 8001</strain>
    </source>
</reference>
<feature type="transmembrane region" description="Helical" evidence="6">
    <location>
        <begin position="103"/>
        <end position="123"/>
    </location>
</feature>
<evidence type="ECO:0000259" key="7">
    <source>
        <dbReference type="PROSITE" id="PS50928"/>
    </source>
</evidence>
<evidence type="ECO:0000256" key="4">
    <source>
        <dbReference type="ARBA" id="ARBA00022989"/>
    </source>
</evidence>
<keyword evidence="9" id="KW-1185">Reference proteome</keyword>
<name>A0A1H7ZZY0_9BACI</name>
<dbReference type="NCBIfam" id="NF038017">
    <property type="entry name" value="ABC_perm1"/>
    <property type="match status" value="1"/>
</dbReference>
<keyword evidence="2 6" id="KW-0813">Transport</keyword>
<dbReference type="InterPro" id="IPR035906">
    <property type="entry name" value="MetI-like_sf"/>
</dbReference>
<dbReference type="Pfam" id="PF00528">
    <property type="entry name" value="BPD_transp_1"/>
    <property type="match status" value="1"/>
</dbReference>
<gene>
    <name evidence="8" type="ORF">SAMN05192533_104141</name>
</gene>
<protein>
    <submittedName>
        <fullName evidence="8">Tungstate transport system permease protein</fullName>
    </submittedName>
</protein>
<dbReference type="SUPFAM" id="SSF161098">
    <property type="entry name" value="MetI-like"/>
    <property type="match status" value="1"/>
</dbReference>
<dbReference type="PANTHER" id="PTHR43632:SF1">
    <property type="entry name" value="PERMEASE COMPONENT OF TUNGSTATE ABC TRANSPORTER"/>
    <property type="match status" value="1"/>
</dbReference>
<comment type="similarity">
    <text evidence="6">Belongs to the binding-protein-dependent transport system permease family.</text>
</comment>
<evidence type="ECO:0000256" key="1">
    <source>
        <dbReference type="ARBA" id="ARBA00004141"/>
    </source>
</evidence>
<sequence length="233" mass="25227">MDLLLEGLKKAIEMVLAADPIIVEITLRTLKVSMTAIIISTLIGIPLGMFLGLVKFPGRKLILVIINIGMGLPPVVAGLWITLLLWRSGPLGDYSLLYTETAIIIAQTLVSLPIVTALTATAFQQINEKMILQVKALGATRLQLVWILMKESKLALLAAIIAGFGRVIAEVGAAMMVGGNISGDTRILTTSIVMEVSKGNFDIALALSFILMTLAFLITFLLTFLQQRKRSHE</sequence>
<keyword evidence="3 6" id="KW-0812">Transmembrane</keyword>
<evidence type="ECO:0000256" key="6">
    <source>
        <dbReference type="RuleBase" id="RU363032"/>
    </source>
</evidence>
<dbReference type="PANTHER" id="PTHR43632">
    <property type="entry name" value="PERMEASE COMPONENT OF TUNGSTATE ABC TRANSPORTER"/>
    <property type="match status" value="1"/>
</dbReference>
<feature type="domain" description="ABC transmembrane type-1" evidence="7">
    <location>
        <begin position="26"/>
        <end position="222"/>
    </location>
</feature>
<comment type="subcellular location">
    <subcellularLocation>
        <location evidence="6">Cell membrane</location>
        <topology evidence="6">Multi-pass membrane protein</topology>
    </subcellularLocation>
    <subcellularLocation>
        <location evidence="1">Membrane</location>
        <topology evidence="1">Multi-pass membrane protein</topology>
    </subcellularLocation>
</comment>
<feature type="transmembrane region" description="Helical" evidence="6">
    <location>
        <begin position="34"/>
        <end position="54"/>
    </location>
</feature>
<feature type="transmembrane region" description="Helical" evidence="6">
    <location>
        <begin position="203"/>
        <end position="225"/>
    </location>
</feature>
<dbReference type="AlphaFoldDB" id="A0A1H7ZZY0"/>
<dbReference type="EMBL" id="FOBW01000004">
    <property type="protein sequence ID" value="SEM63148.1"/>
    <property type="molecule type" value="Genomic_DNA"/>
</dbReference>
<keyword evidence="4 6" id="KW-1133">Transmembrane helix</keyword>
<dbReference type="GO" id="GO:0055085">
    <property type="term" value="P:transmembrane transport"/>
    <property type="evidence" value="ECO:0007669"/>
    <property type="project" value="InterPro"/>
</dbReference>
<dbReference type="InterPro" id="IPR049783">
    <property type="entry name" value="ABC_perm_TupB-like"/>
</dbReference>
<dbReference type="CDD" id="cd06261">
    <property type="entry name" value="TM_PBP2"/>
    <property type="match status" value="1"/>
</dbReference>
<dbReference type="STRING" id="930146.SAMN05192533_104141"/>
<dbReference type="PROSITE" id="PS50928">
    <property type="entry name" value="ABC_TM1"/>
    <property type="match status" value="1"/>
</dbReference>
<dbReference type="RefSeq" id="WP_090743155.1">
    <property type="nucleotide sequence ID" value="NZ_FOBW01000004.1"/>
</dbReference>
<feature type="transmembrane region" description="Helical" evidence="6">
    <location>
        <begin position="61"/>
        <end position="83"/>
    </location>
</feature>
<accession>A0A1H7ZZY0</accession>
<keyword evidence="5 6" id="KW-0472">Membrane</keyword>
<proteinExistence type="inferred from homology"/>
<evidence type="ECO:0000313" key="8">
    <source>
        <dbReference type="EMBL" id="SEM63148.1"/>
    </source>
</evidence>
<dbReference type="OrthoDB" id="9781724at2"/>
<dbReference type="InterPro" id="IPR000515">
    <property type="entry name" value="MetI-like"/>
</dbReference>
<dbReference type="GO" id="GO:0005886">
    <property type="term" value="C:plasma membrane"/>
    <property type="evidence" value="ECO:0007669"/>
    <property type="project" value="UniProtKB-SubCell"/>
</dbReference>
<evidence type="ECO:0000313" key="9">
    <source>
        <dbReference type="Proteomes" id="UP000198553"/>
    </source>
</evidence>
<evidence type="ECO:0000256" key="5">
    <source>
        <dbReference type="ARBA" id="ARBA00023136"/>
    </source>
</evidence>
<evidence type="ECO:0000256" key="2">
    <source>
        <dbReference type="ARBA" id="ARBA00022448"/>
    </source>
</evidence>
<organism evidence="8 9">
    <name type="scientific">Mesobacillus persicus</name>
    <dbReference type="NCBI Taxonomy" id="930146"/>
    <lineage>
        <taxon>Bacteria</taxon>
        <taxon>Bacillati</taxon>
        <taxon>Bacillota</taxon>
        <taxon>Bacilli</taxon>
        <taxon>Bacillales</taxon>
        <taxon>Bacillaceae</taxon>
        <taxon>Mesobacillus</taxon>
    </lineage>
</organism>
<dbReference type="Gene3D" id="1.10.3720.10">
    <property type="entry name" value="MetI-like"/>
    <property type="match status" value="1"/>
</dbReference>